<evidence type="ECO:0000313" key="10">
    <source>
        <dbReference type="Proteomes" id="UP000019243"/>
    </source>
</evidence>
<feature type="chain" id="PRO_5004892647" evidence="6">
    <location>
        <begin position="27"/>
        <end position="251"/>
    </location>
</feature>
<dbReference type="GO" id="GO:0005886">
    <property type="term" value="C:plasma membrane"/>
    <property type="evidence" value="ECO:0007669"/>
    <property type="project" value="TreeGrafter"/>
</dbReference>
<dbReference type="RefSeq" id="WP_051456836.1">
    <property type="nucleotide sequence ID" value="NZ_AODH01000010.1"/>
</dbReference>
<feature type="domain" description="NfeD integral membrane" evidence="8">
    <location>
        <begin position="47"/>
        <end position="161"/>
    </location>
</feature>
<dbReference type="InterPro" id="IPR002810">
    <property type="entry name" value="NfeD-like_C"/>
</dbReference>
<feature type="transmembrane region" description="Helical" evidence="5">
    <location>
        <begin position="141"/>
        <end position="163"/>
    </location>
</feature>
<evidence type="ECO:0000256" key="1">
    <source>
        <dbReference type="ARBA" id="ARBA00004141"/>
    </source>
</evidence>
<reference evidence="9 10" key="1">
    <citation type="submission" date="2012-12" db="EMBL/GenBank/DDBJ databases">
        <title>Novel taxa of Listeriaceae from agricultural environments in the United States.</title>
        <authorList>
            <person name="den Bakker H.C."/>
            <person name="Allred A."/>
            <person name="Warchocki S."/>
            <person name="Wright E.M."/>
            <person name="Burrell A."/>
            <person name="Nightingale K.K."/>
            <person name="Kephart D."/>
            <person name="Wiedmann M."/>
        </authorList>
    </citation>
    <scope>NUCLEOTIDE SEQUENCE [LARGE SCALE GENOMIC DNA]</scope>
    <source>
        <strain evidence="9 10">FSL F6-1037</strain>
    </source>
</reference>
<dbReference type="Gene3D" id="2.40.50.140">
    <property type="entry name" value="Nucleic acid-binding proteins"/>
    <property type="match status" value="1"/>
</dbReference>
<evidence type="ECO:0000256" key="6">
    <source>
        <dbReference type="SAM" id="SignalP"/>
    </source>
</evidence>
<dbReference type="AlphaFoldDB" id="W7CXE9"/>
<dbReference type="Pfam" id="PF24961">
    <property type="entry name" value="NfeD_membrane"/>
    <property type="match status" value="1"/>
</dbReference>
<evidence type="ECO:0000256" key="2">
    <source>
        <dbReference type="ARBA" id="ARBA00022692"/>
    </source>
</evidence>
<accession>W7CXE9</accession>
<feature type="transmembrane region" description="Helical" evidence="5">
    <location>
        <begin position="116"/>
        <end position="135"/>
    </location>
</feature>
<comment type="caution">
    <text evidence="9">The sequence shown here is derived from an EMBL/GenBank/DDBJ whole genome shotgun (WGS) entry which is preliminary data.</text>
</comment>
<evidence type="ECO:0000256" key="3">
    <source>
        <dbReference type="ARBA" id="ARBA00022989"/>
    </source>
</evidence>
<dbReference type="GO" id="GO:0016787">
    <property type="term" value="F:hydrolase activity"/>
    <property type="evidence" value="ECO:0007669"/>
    <property type="project" value="UniProtKB-KW"/>
</dbReference>
<keyword evidence="10" id="KW-1185">Reference proteome</keyword>
<feature type="transmembrane region" description="Helical" evidence="5">
    <location>
        <begin position="42"/>
        <end position="61"/>
    </location>
</feature>
<keyword evidence="4 5" id="KW-0472">Membrane</keyword>
<evidence type="ECO:0000256" key="5">
    <source>
        <dbReference type="SAM" id="Phobius"/>
    </source>
</evidence>
<gene>
    <name evidence="9" type="ORF">BCAMP_03200</name>
</gene>
<feature type="transmembrane region" description="Helical" evidence="5">
    <location>
        <begin position="91"/>
        <end position="109"/>
    </location>
</feature>
<dbReference type="PANTHER" id="PTHR33507:SF3">
    <property type="entry name" value="INNER MEMBRANE PROTEIN YBBJ"/>
    <property type="match status" value="1"/>
</dbReference>
<keyword evidence="6" id="KW-0732">Signal</keyword>
<dbReference type="Proteomes" id="UP000019243">
    <property type="component" value="Unassembled WGS sequence"/>
</dbReference>
<dbReference type="Pfam" id="PF01957">
    <property type="entry name" value="NfeD"/>
    <property type="match status" value="1"/>
</dbReference>
<dbReference type="EMBL" id="AODH01000010">
    <property type="protein sequence ID" value="EUJ41652.1"/>
    <property type="molecule type" value="Genomic_DNA"/>
</dbReference>
<evidence type="ECO:0000256" key="4">
    <source>
        <dbReference type="ARBA" id="ARBA00023136"/>
    </source>
</evidence>
<dbReference type="InterPro" id="IPR052165">
    <property type="entry name" value="Membrane_assoc_protease"/>
</dbReference>
<protein>
    <submittedName>
        <fullName evidence="9">Membrane bound hydrolase</fullName>
    </submittedName>
</protein>
<dbReference type="InterPro" id="IPR056739">
    <property type="entry name" value="NfeD_membrane"/>
</dbReference>
<feature type="transmembrane region" description="Helical" evidence="5">
    <location>
        <begin position="68"/>
        <end position="85"/>
    </location>
</feature>
<keyword evidence="3 5" id="KW-1133">Transmembrane helix</keyword>
<keyword evidence="2 5" id="KW-0812">Transmembrane</keyword>
<sequence length="251" mass="27241">MKKSALASWLAIVTVFAILPAQHVLAATQVSSSRIDHLASFLTQPVVIATLLVLAGACFAIELFTKGFSIFGIIGLLLIFIYFFSHIMIGLASWLLVMVFIISFALVLLELFVPGGIVGALGVIGIVVSIFLAGFEDWVTIMIALACAMLVMWVTILIMIKVLGKRMNIFRKLVLRDATKTEEGYVSTENRPELVGQSGLTKTALRPAGSMVLNGRLIDVVSEGDFIESEVPVTVIKVEGMRVVVREQTAK</sequence>
<keyword evidence="9" id="KW-0378">Hydrolase</keyword>
<feature type="signal peptide" evidence="6">
    <location>
        <begin position="1"/>
        <end position="26"/>
    </location>
</feature>
<evidence type="ECO:0000313" key="9">
    <source>
        <dbReference type="EMBL" id="EUJ41652.1"/>
    </source>
</evidence>
<dbReference type="InterPro" id="IPR012340">
    <property type="entry name" value="NA-bd_OB-fold"/>
</dbReference>
<feature type="domain" description="NfeD-like C-terminal" evidence="7">
    <location>
        <begin position="193"/>
        <end position="246"/>
    </location>
</feature>
<proteinExistence type="predicted"/>
<evidence type="ECO:0000259" key="7">
    <source>
        <dbReference type="Pfam" id="PF01957"/>
    </source>
</evidence>
<organism evidence="9 10">
    <name type="scientific">Brochothrix campestris FSL F6-1037</name>
    <dbReference type="NCBI Taxonomy" id="1265861"/>
    <lineage>
        <taxon>Bacteria</taxon>
        <taxon>Bacillati</taxon>
        <taxon>Bacillota</taxon>
        <taxon>Bacilli</taxon>
        <taxon>Bacillales</taxon>
        <taxon>Listeriaceae</taxon>
        <taxon>Brochothrix</taxon>
    </lineage>
</organism>
<dbReference type="STRING" id="1265861.BCAMP_03200"/>
<dbReference type="PANTHER" id="PTHR33507">
    <property type="entry name" value="INNER MEMBRANE PROTEIN YBBJ"/>
    <property type="match status" value="1"/>
</dbReference>
<comment type="subcellular location">
    <subcellularLocation>
        <location evidence="1">Membrane</location>
        <topology evidence="1">Multi-pass membrane protein</topology>
    </subcellularLocation>
</comment>
<evidence type="ECO:0000259" key="8">
    <source>
        <dbReference type="Pfam" id="PF24961"/>
    </source>
</evidence>
<dbReference type="OrthoDB" id="9806253at2"/>
<name>W7CXE9_9LIST</name>